<dbReference type="InterPro" id="IPR016161">
    <property type="entry name" value="Ald_DH/histidinol_DH"/>
</dbReference>
<dbReference type="GO" id="GO:0016620">
    <property type="term" value="F:oxidoreductase activity, acting on the aldehyde or oxo group of donors, NAD or NADP as acceptor"/>
    <property type="evidence" value="ECO:0007669"/>
    <property type="project" value="InterPro"/>
</dbReference>
<dbReference type="EMBL" id="CP165735">
    <property type="protein sequence ID" value="XDV71458.1"/>
    <property type="molecule type" value="Genomic_DNA"/>
</dbReference>
<evidence type="ECO:0000256" key="4">
    <source>
        <dbReference type="RuleBase" id="RU003345"/>
    </source>
</evidence>
<dbReference type="RefSeq" id="WP_280624931.1">
    <property type="nucleotide sequence ID" value="NZ_CP165735.1"/>
</dbReference>
<gene>
    <name evidence="6" type="ORF">ABQM86_21295</name>
</gene>
<dbReference type="Pfam" id="PF00171">
    <property type="entry name" value="Aldedh"/>
    <property type="match status" value="1"/>
</dbReference>
<dbReference type="SUPFAM" id="SSF53720">
    <property type="entry name" value="ALDH-like"/>
    <property type="match status" value="1"/>
</dbReference>
<evidence type="ECO:0000256" key="3">
    <source>
        <dbReference type="PROSITE-ProRule" id="PRU10007"/>
    </source>
</evidence>
<protein>
    <submittedName>
        <fullName evidence="6">Aldehyde dehydrogenase family protein</fullName>
    </submittedName>
</protein>
<dbReference type="InterPro" id="IPR016162">
    <property type="entry name" value="Ald_DH_N"/>
</dbReference>
<dbReference type="FunFam" id="3.40.309.10:FF:000012">
    <property type="entry name" value="Betaine aldehyde dehydrogenase"/>
    <property type="match status" value="1"/>
</dbReference>
<reference evidence="6" key="1">
    <citation type="submission" date="2024-07" db="EMBL/GenBank/DDBJ databases">
        <authorList>
            <person name="Li J."/>
            <person name="Wei H."/>
            <person name="Ma J."/>
        </authorList>
    </citation>
    <scope>NUCLEOTIDE SEQUENCE</scope>
    <source>
        <strain evidence="6">AMU7</strain>
    </source>
</reference>
<dbReference type="PROSITE" id="PS00687">
    <property type="entry name" value="ALDEHYDE_DEHYDR_GLU"/>
    <property type="match status" value="1"/>
</dbReference>
<organism evidence="6">
    <name type="scientific">Paenarthrobacter sp. AMU7</name>
    <dbReference type="NCBI Taxonomy" id="3162492"/>
    <lineage>
        <taxon>Bacteria</taxon>
        <taxon>Bacillati</taxon>
        <taxon>Actinomycetota</taxon>
        <taxon>Actinomycetes</taxon>
        <taxon>Micrococcales</taxon>
        <taxon>Micrococcaceae</taxon>
        <taxon>Paenarthrobacter</taxon>
    </lineage>
</organism>
<dbReference type="Gene3D" id="3.40.605.10">
    <property type="entry name" value="Aldehyde Dehydrogenase, Chain A, domain 1"/>
    <property type="match status" value="1"/>
</dbReference>
<dbReference type="InterPro" id="IPR029510">
    <property type="entry name" value="Ald_DH_CS_GLU"/>
</dbReference>
<dbReference type="AlphaFoldDB" id="A0AB39YNL0"/>
<evidence type="ECO:0000256" key="2">
    <source>
        <dbReference type="ARBA" id="ARBA00023002"/>
    </source>
</evidence>
<proteinExistence type="inferred from homology"/>
<dbReference type="Gene3D" id="3.40.309.10">
    <property type="entry name" value="Aldehyde Dehydrogenase, Chain A, domain 2"/>
    <property type="match status" value="1"/>
</dbReference>
<evidence type="ECO:0000313" key="6">
    <source>
        <dbReference type="EMBL" id="XDV71458.1"/>
    </source>
</evidence>
<sequence length="511" mass="54285">MNVDLNVQTPTTETPFRTYGHYIGGSVRAQGSKTVDRNSPATGQLVARYSSGTAEEAEEAVKAARDAFDEGTWPHLSGQDRSRILNRLASLMQRDFEKLARIEAEETGKPLRLARGDVQGSIGLTEYAAALALTMHGDVHTNLGPGFTGLVTREPAGVVGMITPWNFPLLLLMQKLPFALAAGCTAVAKPAEVTSGTTLEIAKLATEAGVPAGVFNVVTGRGSVVGQHFAESEHIDVLSFTGSTTVGRRIIEASGVNSKRLSMELGGKAATIVFPDANIDEAVEGVLFGVFFNQGECCVSGARLLIHEDIAETFLAALVQRAQRLAVGQPLDEESDIGALIHADHLKTVLDYISVAQERGAKVITGGTQLDTAELRQGYFVAPTILDQVDAANPAFLEEIFGPVLTVTRFASTDEAISLANAVEFGLANTIWSKNIDTALSVGRALRSGTVWINTTIDGAPQLPGGGVKNSGYGREMGQAGFDEFTEIKTIQIRTGKHEPFFRDTDNTGAG</sequence>
<dbReference type="FunFam" id="3.40.605.10:FF:000007">
    <property type="entry name" value="NAD/NADP-dependent betaine aldehyde dehydrogenase"/>
    <property type="match status" value="1"/>
</dbReference>
<evidence type="ECO:0000256" key="1">
    <source>
        <dbReference type="ARBA" id="ARBA00009986"/>
    </source>
</evidence>
<feature type="domain" description="Aldehyde dehydrogenase" evidence="5">
    <location>
        <begin position="30"/>
        <end position="491"/>
    </location>
</feature>
<evidence type="ECO:0000259" key="5">
    <source>
        <dbReference type="Pfam" id="PF00171"/>
    </source>
</evidence>
<name>A0AB39YNL0_9MICC</name>
<keyword evidence="2 4" id="KW-0560">Oxidoreductase</keyword>
<dbReference type="PANTHER" id="PTHR11699">
    <property type="entry name" value="ALDEHYDE DEHYDROGENASE-RELATED"/>
    <property type="match status" value="1"/>
</dbReference>
<dbReference type="InterPro" id="IPR015590">
    <property type="entry name" value="Aldehyde_DH_dom"/>
</dbReference>
<feature type="active site" evidence="3">
    <location>
        <position position="264"/>
    </location>
</feature>
<comment type="similarity">
    <text evidence="1 4">Belongs to the aldehyde dehydrogenase family.</text>
</comment>
<accession>A0AB39YNL0</accession>
<dbReference type="InterPro" id="IPR016163">
    <property type="entry name" value="Ald_DH_C"/>
</dbReference>